<dbReference type="OrthoDB" id="9767858at2"/>
<dbReference type="SUPFAM" id="SSF50249">
    <property type="entry name" value="Nucleic acid-binding proteins"/>
    <property type="match status" value="1"/>
</dbReference>
<keyword evidence="12" id="KW-0131">Cell cycle</keyword>
<dbReference type="InterPro" id="IPR012340">
    <property type="entry name" value="NA-bd_OB-fold"/>
</dbReference>
<keyword evidence="4" id="KW-0235">DNA replication</keyword>
<dbReference type="InterPro" id="IPR012308">
    <property type="entry name" value="DNA_ligase_ATP-dep_N"/>
</dbReference>
<dbReference type="NCBIfam" id="NF006701">
    <property type="entry name" value="PRK09247.1"/>
    <property type="match status" value="1"/>
</dbReference>
<protein>
    <recommendedName>
        <fullName evidence="1">DNA ligase (ATP)</fullName>
        <ecNumber evidence="1">6.5.1.1</ecNumber>
    </recommendedName>
</protein>
<sequence length="538" mass="62435">MKDFVRLFIQLDQTTKTLKKVAALVEYFDNAEESDKLWTIAILSHKRPKRTVRTSLLRSWAASAANVPLWLFEESYHIVGDLAETMALMHPNLISKHNKSLSEWISFIINLKNLEDDHTIESANLETKRQKVLWAWDQLDETERFVFNKLMTGSWRVGVSQKLMTRALAQHSGINENTLSHRLMGNWSAETSSYHQLIIETDPADKISQPYPFYLAYGLENEIHELGKPKDWLAERKWDGIRGQLIIRENQLFLWSRGEELITDKFPEFEILIEKLPNGTVIDGEIIAYQLDQPLGFNVLQSRIGRKNVSKNILDKAPVVMIAYDLLELNGKDIRESPLHYRRQELEKLVKQGASEKLLISEVVQFNEWEDLIKERADSRIYHAEGLMLKSKFGTYKVGRKKGDWWKWKIDPLTIDAVLLYAMRGHGRRANLYTDYTFAVWKGNELVPFAKAYSGLTDKEINEVDAFVKRNTIERFGPVRSVKPALVFEIAFEGIARSSRHKSGVALRFPRMHRWRKDKPVHEANTLEDLELLLNLYG</sequence>
<dbReference type="Pfam" id="PF04675">
    <property type="entry name" value="DNA_ligase_A_N"/>
    <property type="match status" value="1"/>
</dbReference>
<evidence type="ECO:0000259" key="14">
    <source>
        <dbReference type="PROSITE" id="PS50160"/>
    </source>
</evidence>
<dbReference type="GO" id="GO:0006281">
    <property type="term" value="P:DNA repair"/>
    <property type="evidence" value="ECO:0007669"/>
    <property type="project" value="UniProtKB-KW"/>
</dbReference>
<evidence type="ECO:0000256" key="4">
    <source>
        <dbReference type="ARBA" id="ARBA00022705"/>
    </source>
</evidence>
<dbReference type="PROSITE" id="PS00697">
    <property type="entry name" value="DNA_LIGASE_A1"/>
    <property type="match status" value="1"/>
</dbReference>
<keyword evidence="2 15" id="KW-0436">Ligase</keyword>
<evidence type="ECO:0000256" key="9">
    <source>
        <dbReference type="ARBA" id="ARBA00022842"/>
    </source>
</evidence>
<keyword evidence="16" id="KW-1185">Reference proteome</keyword>
<dbReference type="InterPro" id="IPR036599">
    <property type="entry name" value="DNA_ligase_N_sf"/>
</dbReference>
<evidence type="ECO:0000256" key="2">
    <source>
        <dbReference type="ARBA" id="ARBA00022598"/>
    </source>
</evidence>
<gene>
    <name evidence="15" type="ordered locus">Cycma_4021</name>
</gene>
<dbReference type="Gene3D" id="2.40.50.140">
    <property type="entry name" value="Nucleic acid-binding proteins"/>
    <property type="match status" value="1"/>
</dbReference>
<dbReference type="InterPro" id="IPR012309">
    <property type="entry name" value="DNA_ligase_ATP-dep_C"/>
</dbReference>
<dbReference type="EC" id="6.5.1.1" evidence="1"/>
<organism evidence="15 16">
    <name type="scientific">Cyclobacterium marinum (strain ATCC 25205 / DSM 745 / LMG 13164 / NCIMB 1802)</name>
    <name type="common">Flectobacillus marinus</name>
    <dbReference type="NCBI Taxonomy" id="880070"/>
    <lineage>
        <taxon>Bacteria</taxon>
        <taxon>Pseudomonadati</taxon>
        <taxon>Bacteroidota</taxon>
        <taxon>Cytophagia</taxon>
        <taxon>Cytophagales</taxon>
        <taxon>Cyclobacteriaceae</taxon>
        <taxon>Cyclobacterium</taxon>
    </lineage>
</organism>
<dbReference type="GO" id="GO:0003910">
    <property type="term" value="F:DNA ligase (ATP) activity"/>
    <property type="evidence" value="ECO:0007669"/>
    <property type="project" value="UniProtKB-EC"/>
</dbReference>
<dbReference type="GO" id="GO:0006260">
    <property type="term" value="P:DNA replication"/>
    <property type="evidence" value="ECO:0007669"/>
    <property type="project" value="UniProtKB-KW"/>
</dbReference>
<evidence type="ECO:0000256" key="13">
    <source>
        <dbReference type="ARBA" id="ARBA00034003"/>
    </source>
</evidence>
<dbReference type="GO" id="GO:0046872">
    <property type="term" value="F:metal ion binding"/>
    <property type="evidence" value="ECO:0007669"/>
    <property type="project" value="UniProtKB-KW"/>
</dbReference>
<dbReference type="GO" id="GO:0006310">
    <property type="term" value="P:DNA recombination"/>
    <property type="evidence" value="ECO:0007669"/>
    <property type="project" value="UniProtKB-KW"/>
</dbReference>
<dbReference type="CDD" id="cd07972">
    <property type="entry name" value="OBF_DNA_ligase_Arch_LigB"/>
    <property type="match status" value="1"/>
</dbReference>
<name>G0J796_CYCMS</name>
<dbReference type="eggNOG" id="COG1793">
    <property type="taxonomic scope" value="Bacteria"/>
</dbReference>
<dbReference type="Pfam" id="PF04679">
    <property type="entry name" value="DNA_ligase_A_C"/>
    <property type="match status" value="1"/>
</dbReference>
<dbReference type="GO" id="GO:0003677">
    <property type="term" value="F:DNA binding"/>
    <property type="evidence" value="ECO:0007669"/>
    <property type="project" value="InterPro"/>
</dbReference>
<evidence type="ECO:0000256" key="12">
    <source>
        <dbReference type="ARBA" id="ARBA00023306"/>
    </source>
</evidence>
<dbReference type="GO" id="GO:0051301">
    <property type="term" value="P:cell division"/>
    <property type="evidence" value="ECO:0007669"/>
    <property type="project" value="UniProtKB-KW"/>
</dbReference>
<evidence type="ECO:0000256" key="5">
    <source>
        <dbReference type="ARBA" id="ARBA00022723"/>
    </source>
</evidence>
<proteinExistence type="predicted"/>
<evidence type="ECO:0000256" key="3">
    <source>
        <dbReference type="ARBA" id="ARBA00022618"/>
    </source>
</evidence>
<dbReference type="PANTHER" id="PTHR45674">
    <property type="entry name" value="DNA LIGASE 1/3 FAMILY MEMBER"/>
    <property type="match status" value="1"/>
</dbReference>
<keyword evidence="7" id="KW-0227">DNA damage</keyword>
<dbReference type="PROSITE" id="PS50160">
    <property type="entry name" value="DNA_LIGASE_A3"/>
    <property type="match status" value="1"/>
</dbReference>
<dbReference type="SUPFAM" id="SSF56091">
    <property type="entry name" value="DNA ligase/mRNA capping enzyme, catalytic domain"/>
    <property type="match status" value="1"/>
</dbReference>
<dbReference type="Gene3D" id="1.10.3260.10">
    <property type="entry name" value="DNA ligase, ATP-dependent, N-terminal domain"/>
    <property type="match status" value="1"/>
</dbReference>
<evidence type="ECO:0000313" key="16">
    <source>
        <dbReference type="Proteomes" id="UP000001635"/>
    </source>
</evidence>
<dbReference type="STRING" id="880070.Cycma_4021"/>
<evidence type="ECO:0000256" key="8">
    <source>
        <dbReference type="ARBA" id="ARBA00022840"/>
    </source>
</evidence>
<keyword evidence="3" id="KW-0132">Cell division</keyword>
<evidence type="ECO:0000313" key="15">
    <source>
        <dbReference type="EMBL" id="AEL27729.1"/>
    </source>
</evidence>
<evidence type="ECO:0000256" key="10">
    <source>
        <dbReference type="ARBA" id="ARBA00023172"/>
    </source>
</evidence>
<feature type="domain" description="ATP-dependent DNA ligase family profile" evidence="14">
    <location>
        <begin position="312"/>
        <end position="442"/>
    </location>
</feature>
<dbReference type="NCBIfam" id="TIGR04120">
    <property type="entry name" value="DNA_lig_bact"/>
    <property type="match status" value="1"/>
</dbReference>
<keyword evidence="11" id="KW-0234">DNA repair</keyword>
<dbReference type="Proteomes" id="UP000001635">
    <property type="component" value="Chromosome"/>
</dbReference>
<dbReference type="InterPro" id="IPR050191">
    <property type="entry name" value="ATP-dep_DNA_ligase"/>
</dbReference>
<dbReference type="CDD" id="cd07897">
    <property type="entry name" value="Adenylation_DNA_ligase_Bac1"/>
    <property type="match status" value="1"/>
</dbReference>
<keyword evidence="5" id="KW-0479">Metal-binding</keyword>
<accession>G0J796</accession>
<dbReference type="KEGG" id="cmr:Cycma_4021"/>
<dbReference type="AlphaFoldDB" id="G0J796"/>
<dbReference type="GO" id="GO:0005524">
    <property type="term" value="F:ATP binding"/>
    <property type="evidence" value="ECO:0007669"/>
    <property type="project" value="UniProtKB-KW"/>
</dbReference>
<dbReference type="InterPro" id="IPR026333">
    <property type="entry name" value="ATP_dep_DNA_lig_pp_1105_fam"/>
</dbReference>
<keyword evidence="10" id="KW-0233">DNA recombination</keyword>
<dbReference type="InterPro" id="IPR012310">
    <property type="entry name" value="DNA_ligase_ATP-dep_cent"/>
</dbReference>
<dbReference type="InterPro" id="IPR016059">
    <property type="entry name" value="DNA_ligase_ATP-dep_CS"/>
</dbReference>
<comment type="catalytic activity">
    <reaction evidence="13">
        <text>ATP + (deoxyribonucleotide)n-3'-hydroxyl + 5'-phospho-(deoxyribonucleotide)m = (deoxyribonucleotide)n+m + AMP + diphosphate.</text>
        <dbReference type="EC" id="6.5.1.1"/>
    </reaction>
</comment>
<evidence type="ECO:0000256" key="1">
    <source>
        <dbReference type="ARBA" id="ARBA00012727"/>
    </source>
</evidence>
<evidence type="ECO:0000256" key="7">
    <source>
        <dbReference type="ARBA" id="ARBA00022763"/>
    </source>
</evidence>
<dbReference type="HOGENOM" id="CLU_005138_6_2_10"/>
<dbReference type="Pfam" id="PF01068">
    <property type="entry name" value="DNA_ligase_A_M"/>
    <property type="match status" value="1"/>
</dbReference>
<keyword evidence="9" id="KW-0460">Magnesium</keyword>
<reference evidence="16" key="1">
    <citation type="submission" date="2011-07" db="EMBL/GenBank/DDBJ databases">
        <title>The complete genome of Cyclobacterium marinum DSM 745.</title>
        <authorList>
            <person name="Lucas S."/>
            <person name="Han J."/>
            <person name="Lapidus A."/>
            <person name="Bruce D."/>
            <person name="Goodwin L."/>
            <person name="Pitluck S."/>
            <person name="Peters L."/>
            <person name="Kyrpides N."/>
            <person name="Mavromatis K."/>
            <person name="Ivanova N."/>
            <person name="Ovchinnikova G."/>
            <person name="Chertkov O."/>
            <person name="Detter J.C."/>
            <person name="Tapia R."/>
            <person name="Han C."/>
            <person name="Land M."/>
            <person name="Hauser L."/>
            <person name="Markowitz V."/>
            <person name="Cheng J.-F."/>
            <person name="Hugenholtz P."/>
            <person name="Woyke T."/>
            <person name="Wu D."/>
            <person name="Tindall B."/>
            <person name="Schuetze A."/>
            <person name="Brambilla E."/>
            <person name="Klenk H.-P."/>
            <person name="Eisen J.A."/>
        </authorList>
    </citation>
    <scope>NUCLEOTIDE SEQUENCE [LARGE SCALE GENOMIC DNA]</scope>
    <source>
        <strain evidence="16">ATCC 25205 / DSM 745 / LMG 13164 / NCIMB 1802</strain>
    </source>
</reference>
<dbReference type="Gene3D" id="3.30.470.30">
    <property type="entry name" value="DNA ligase/mRNA capping enzyme"/>
    <property type="match status" value="1"/>
</dbReference>
<keyword evidence="8" id="KW-0067">ATP-binding</keyword>
<keyword evidence="6" id="KW-0547">Nucleotide-binding</keyword>
<dbReference type="PANTHER" id="PTHR45674:SF13">
    <property type="entry name" value="DNA LIGASE-RELATED"/>
    <property type="match status" value="1"/>
</dbReference>
<evidence type="ECO:0000256" key="11">
    <source>
        <dbReference type="ARBA" id="ARBA00023204"/>
    </source>
</evidence>
<dbReference type="EMBL" id="CP002955">
    <property type="protein sequence ID" value="AEL27729.1"/>
    <property type="molecule type" value="Genomic_DNA"/>
</dbReference>
<dbReference type="RefSeq" id="WP_014022014.1">
    <property type="nucleotide sequence ID" value="NC_015914.1"/>
</dbReference>
<evidence type="ECO:0000256" key="6">
    <source>
        <dbReference type="ARBA" id="ARBA00022741"/>
    </source>
</evidence>